<name>B9RH09_RICCO</name>
<keyword evidence="9" id="KW-1185">Reference proteome</keyword>
<dbReference type="InterPro" id="IPR036965">
    <property type="entry name" value="Terpene_synth_N_sf"/>
</dbReference>
<dbReference type="InterPro" id="IPR005630">
    <property type="entry name" value="Terpene_synthase_metal-bd"/>
</dbReference>
<evidence type="ECO:0000313" key="8">
    <source>
        <dbReference type="EMBL" id="EEF49371.1"/>
    </source>
</evidence>
<evidence type="ECO:0000256" key="5">
    <source>
        <dbReference type="ARBA" id="ARBA00023239"/>
    </source>
</evidence>
<evidence type="ECO:0000256" key="3">
    <source>
        <dbReference type="ARBA" id="ARBA00022723"/>
    </source>
</evidence>
<dbReference type="SFLD" id="SFLDG01019">
    <property type="entry name" value="Terpene_Cyclase_Like_1_C_Termi"/>
    <property type="match status" value="1"/>
</dbReference>
<dbReference type="AlphaFoldDB" id="B9RH09"/>
<comment type="similarity">
    <text evidence="2">Belongs to the terpene synthase family.</text>
</comment>
<dbReference type="SFLD" id="SFLDS00005">
    <property type="entry name" value="Isoprenoid_Synthase_Type_I"/>
    <property type="match status" value="1"/>
</dbReference>
<dbReference type="PANTHER" id="PTHR31225">
    <property type="entry name" value="OS04G0344100 PROTEIN-RELATED"/>
    <property type="match status" value="1"/>
</dbReference>
<dbReference type="EC" id="4.2.3.20" evidence="8"/>
<dbReference type="GO" id="GO:0046246">
    <property type="term" value="P:terpene biosynthetic process"/>
    <property type="evidence" value="ECO:0000318"/>
    <property type="project" value="GO_Central"/>
</dbReference>
<dbReference type="GO" id="GO:0034002">
    <property type="term" value="F:(R)-limonene synthase activity"/>
    <property type="evidence" value="ECO:0007669"/>
    <property type="project" value="UniProtKB-EC"/>
</dbReference>
<evidence type="ECO:0000313" key="9">
    <source>
        <dbReference type="Proteomes" id="UP000008311"/>
    </source>
</evidence>
<dbReference type="STRING" id="3988.B9RH09"/>
<feature type="domain" description="Terpene synthase N-terminal" evidence="6">
    <location>
        <begin position="70"/>
        <end position="241"/>
    </location>
</feature>
<dbReference type="Gene3D" id="1.10.600.10">
    <property type="entry name" value="Farnesyl Diphosphate Synthase"/>
    <property type="match status" value="1"/>
</dbReference>
<proteinExistence type="inferred from homology"/>
<comment type="cofactor">
    <cofactor evidence="1">
        <name>Mg(2+)</name>
        <dbReference type="ChEBI" id="CHEBI:18420"/>
    </cofactor>
</comment>
<dbReference type="GO" id="GO:0010333">
    <property type="term" value="F:terpene synthase activity"/>
    <property type="evidence" value="ECO:0000318"/>
    <property type="project" value="GO_Central"/>
</dbReference>
<organism evidence="8 9">
    <name type="scientific">Ricinus communis</name>
    <name type="common">Castor bean</name>
    <dbReference type="NCBI Taxonomy" id="3988"/>
    <lineage>
        <taxon>Eukaryota</taxon>
        <taxon>Viridiplantae</taxon>
        <taxon>Streptophyta</taxon>
        <taxon>Embryophyta</taxon>
        <taxon>Tracheophyta</taxon>
        <taxon>Spermatophyta</taxon>
        <taxon>Magnoliopsida</taxon>
        <taxon>eudicotyledons</taxon>
        <taxon>Gunneridae</taxon>
        <taxon>Pentapetalae</taxon>
        <taxon>rosids</taxon>
        <taxon>fabids</taxon>
        <taxon>Malpighiales</taxon>
        <taxon>Euphorbiaceae</taxon>
        <taxon>Acalyphoideae</taxon>
        <taxon>Acalypheae</taxon>
        <taxon>Ricinus</taxon>
    </lineage>
</organism>
<dbReference type="InterPro" id="IPR034741">
    <property type="entry name" value="Terpene_cyclase-like_1_C"/>
</dbReference>
<dbReference type="EMBL" id="EQ973778">
    <property type="protein sequence ID" value="EEF49371.1"/>
    <property type="molecule type" value="Genomic_DNA"/>
</dbReference>
<sequence>MALSQLASYPLCTSNRNLQLRTSTATLLGLSVGSKNPHSLPCLVQCMTATIVPNETIVRRSGNWKPSSFDYKFVQSLTSQYLGEPYSTRMEELKEMVKLMLTQTSNNILDQLEMIDALQRLGIAYHFEDEIETILKIIYVSNNSQLRKDLYSTALEFRLLRQQGYNAHQEVFNSFKDEQGNFKANLCGDIKGLLNLYEASFLSVKGESILEDAREFATNNLRKYVSKNNGEYFSMIVSHALELPLDWRMQWLEANWFIHVYEKSRDMRPIFLELAKLNFNMIQAVHQEDLKHSTSWWKNTNLGEKLGFVRSRPMEIFLWTVGGMYELPFGYSRRTLARVGSLITVIDDVYDIYGTLDELQLLTDAVERWDINAMDQLPDYMKLCFLALHNSINEMALDVLKNQDLHIIPYLKKAWVDLCKSYLLEAKWYYSGYTPTLEEYLENAWISIAGPLLLVHAYFTITNEITSEGMDCLKDYPNIIRLSGTISRLTDDLGTASHESKRGDVPKAMQCYMHETGVSEEVAREHIESLIRETWKKINEEHFGNSVFSQTFMRLAKNLGRMSHCMYENGDGFGAQNRHTKERVVSLLIQPLSLKTNQY</sequence>
<dbReference type="FunFam" id="1.10.600.10:FF:000007">
    <property type="entry name" value="Isoprene synthase, chloroplastic"/>
    <property type="match status" value="1"/>
</dbReference>
<dbReference type="InterPro" id="IPR008930">
    <property type="entry name" value="Terpenoid_cyclase/PrenylTrfase"/>
</dbReference>
<keyword evidence="3" id="KW-0479">Metal-binding</keyword>
<evidence type="ECO:0000256" key="1">
    <source>
        <dbReference type="ARBA" id="ARBA00001946"/>
    </source>
</evidence>
<evidence type="ECO:0000256" key="2">
    <source>
        <dbReference type="ARBA" id="ARBA00006333"/>
    </source>
</evidence>
<dbReference type="Proteomes" id="UP000008311">
    <property type="component" value="Unassembled WGS sequence"/>
</dbReference>
<dbReference type="GO" id="GO:0016102">
    <property type="term" value="P:diterpenoid biosynthetic process"/>
    <property type="evidence" value="ECO:0007669"/>
    <property type="project" value="InterPro"/>
</dbReference>
<dbReference type="FunCoup" id="B9RH09">
    <property type="interactions" value="197"/>
</dbReference>
<evidence type="ECO:0000256" key="4">
    <source>
        <dbReference type="ARBA" id="ARBA00022842"/>
    </source>
</evidence>
<dbReference type="InterPro" id="IPR001906">
    <property type="entry name" value="Terpene_synth_N"/>
</dbReference>
<dbReference type="GO" id="GO:0000287">
    <property type="term" value="F:magnesium ion binding"/>
    <property type="evidence" value="ECO:0007669"/>
    <property type="project" value="InterPro"/>
</dbReference>
<dbReference type="Gene3D" id="1.50.10.130">
    <property type="entry name" value="Terpene synthase, N-terminal domain"/>
    <property type="match status" value="1"/>
</dbReference>
<dbReference type="FunFam" id="1.50.10.130:FF:000001">
    <property type="entry name" value="Isoprene synthase, chloroplastic"/>
    <property type="match status" value="1"/>
</dbReference>
<protein>
    <submittedName>
        <fullName evidence="8">(R)-limonene synthase, putative</fullName>
        <ecNumber evidence="8">4.2.3.20</ecNumber>
    </submittedName>
</protein>
<keyword evidence="5 8" id="KW-0456">Lyase</keyword>
<gene>
    <name evidence="8" type="ORF">RCOM_1445840</name>
</gene>
<dbReference type="InterPro" id="IPR008949">
    <property type="entry name" value="Isoprenoid_synthase_dom_sf"/>
</dbReference>
<evidence type="ECO:0000259" key="7">
    <source>
        <dbReference type="Pfam" id="PF03936"/>
    </source>
</evidence>
<accession>B9RH09</accession>
<dbReference type="Pfam" id="PF01397">
    <property type="entry name" value="Terpene_synth"/>
    <property type="match status" value="1"/>
</dbReference>
<dbReference type="InterPro" id="IPR050148">
    <property type="entry name" value="Terpene_synthase-like"/>
</dbReference>
<reference evidence="9" key="1">
    <citation type="journal article" date="2010" name="Nat. Biotechnol.">
        <title>Draft genome sequence of the oilseed species Ricinus communis.</title>
        <authorList>
            <person name="Chan A.P."/>
            <person name="Crabtree J."/>
            <person name="Zhao Q."/>
            <person name="Lorenzi H."/>
            <person name="Orvis J."/>
            <person name="Puiu D."/>
            <person name="Melake-Berhan A."/>
            <person name="Jones K.M."/>
            <person name="Redman J."/>
            <person name="Chen G."/>
            <person name="Cahoon E.B."/>
            <person name="Gedil M."/>
            <person name="Stanke M."/>
            <person name="Haas B.J."/>
            <person name="Wortman J.R."/>
            <person name="Fraser-Liggett C.M."/>
            <person name="Ravel J."/>
            <person name="Rabinowicz P.D."/>
        </authorList>
    </citation>
    <scope>NUCLEOTIDE SEQUENCE [LARGE SCALE GENOMIC DNA]</scope>
    <source>
        <strain evidence="9">cv. Hale</strain>
    </source>
</reference>
<dbReference type="SUPFAM" id="SSF48239">
    <property type="entry name" value="Terpenoid cyclases/Protein prenyltransferases"/>
    <property type="match status" value="1"/>
</dbReference>
<dbReference type="InterPro" id="IPR044814">
    <property type="entry name" value="Terpene_cyclase_plant_C1"/>
</dbReference>
<dbReference type="Pfam" id="PF03936">
    <property type="entry name" value="Terpene_synth_C"/>
    <property type="match status" value="1"/>
</dbReference>
<evidence type="ECO:0000259" key="6">
    <source>
        <dbReference type="Pfam" id="PF01397"/>
    </source>
</evidence>
<dbReference type="eggNOG" id="ENOG502QUH3">
    <property type="taxonomic scope" value="Eukaryota"/>
</dbReference>
<feature type="domain" description="Terpene synthase metal-binding" evidence="7">
    <location>
        <begin position="298"/>
        <end position="537"/>
    </location>
</feature>
<keyword evidence="4" id="KW-0460">Magnesium</keyword>
<dbReference type="PANTHER" id="PTHR31225:SF9">
    <property type="entry name" value="TERPENE SYNTHASE 10"/>
    <property type="match status" value="1"/>
</dbReference>
<dbReference type="CDD" id="cd00684">
    <property type="entry name" value="Terpene_cyclase_plant_C1"/>
    <property type="match status" value="1"/>
</dbReference>
<dbReference type="SUPFAM" id="SSF48576">
    <property type="entry name" value="Terpenoid synthases"/>
    <property type="match status" value="1"/>
</dbReference>
<dbReference type="InParanoid" id="B9RH09"/>